<protein>
    <submittedName>
        <fullName evidence="1">Uncharacterized protein</fullName>
    </submittedName>
</protein>
<comment type="caution">
    <text evidence="1">The sequence shown here is derived from an EMBL/GenBank/DDBJ whole genome shotgun (WGS) entry which is preliminary data.</text>
</comment>
<sequence>MSLKESEILQEKVHEGGAFRSFEESLLVINQGSGMMLWHRLSLLTIIPSIVLPVMVFLQRERFLVGQYSKLQSKKYGPYSIVKKINDNAYVVSLPDIMGISKTFNVADIFFILSR</sequence>
<organism evidence="1 2">
    <name type="scientific">Catharanthus roseus</name>
    <name type="common">Madagascar periwinkle</name>
    <name type="synonym">Vinca rosea</name>
    <dbReference type="NCBI Taxonomy" id="4058"/>
    <lineage>
        <taxon>Eukaryota</taxon>
        <taxon>Viridiplantae</taxon>
        <taxon>Streptophyta</taxon>
        <taxon>Embryophyta</taxon>
        <taxon>Tracheophyta</taxon>
        <taxon>Spermatophyta</taxon>
        <taxon>Magnoliopsida</taxon>
        <taxon>eudicotyledons</taxon>
        <taxon>Gunneridae</taxon>
        <taxon>Pentapetalae</taxon>
        <taxon>asterids</taxon>
        <taxon>lamiids</taxon>
        <taxon>Gentianales</taxon>
        <taxon>Apocynaceae</taxon>
        <taxon>Rauvolfioideae</taxon>
        <taxon>Vinceae</taxon>
        <taxon>Catharanthinae</taxon>
        <taxon>Catharanthus</taxon>
    </lineage>
</organism>
<dbReference type="Proteomes" id="UP001060085">
    <property type="component" value="Linkage Group LG08"/>
</dbReference>
<evidence type="ECO:0000313" key="1">
    <source>
        <dbReference type="EMBL" id="KAI5649263.1"/>
    </source>
</evidence>
<keyword evidence="2" id="KW-1185">Reference proteome</keyword>
<accession>A0ACB9ZNV1</accession>
<gene>
    <name evidence="1" type="ORF">M9H77_35268</name>
</gene>
<name>A0ACB9ZNV1_CATRO</name>
<dbReference type="EMBL" id="CM044708">
    <property type="protein sequence ID" value="KAI5649263.1"/>
    <property type="molecule type" value="Genomic_DNA"/>
</dbReference>
<evidence type="ECO:0000313" key="2">
    <source>
        <dbReference type="Proteomes" id="UP001060085"/>
    </source>
</evidence>
<proteinExistence type="predicted"/>
<reference evidence="2" key="1">
    <citation type="journal article" date="2023" name="Nat. Plants">
        <title>Single-cell RNA sequencing provides a high-resolution roadmap for understanding the multicellular compartmentation of specialized metabolism.</title>
        <authorList>
            <person name="Sun S."/>
            <person name="Shen X."/>
            <person name="Li Y."/>
            <person name="Li Y."/>
            <person name="Wang S."/>
            <person name="Li R."/>
            <person name="Zhang H."/>
            <person name="Shen G."/>
            <person name="Guo B."/>
            <person name="Wei J."/>
            <person name="Xu J."/>
            <person name="St-Pierre B."/>
            <person name="Chen S."/>
            <person name="Sun C."/>
        </authorList>
    </citation>
    <scope>NUCLEOTIDE SEQUENCE [LARGE SCALE GENOMIC DNA]</scope>
</reference>